<reference evidence="3" key="1">
    <citation type="submission" date="2018-06" db="EMBL/GenBank/DDBJ databases">
        <title>Genome assembly of Danube salmon.</title>
        <authorList>
            <person name="Macqueen D.J."/>
            <person name="Gundappa M.K."/>
        </authorList>
    </citation>
    <scope>NUCLEOTIDE SEQUENCE [LARGE SCALE GENOMIC DNA]</scope>
</reference>
<reference evidence="2" key="2">
    <citation type="submission" date="2025-08" db="UniProtKB">
        <authorList>
            <consortium name="Ensembl"/>
        </authorList>
    </citation>
    <scope>IDENTIFICATION</scope>
</reference>
<evidence type="ECO:0000313" key="3">
    <source>
        <dbReference type="Proteomes" id="UP000314982"/>
    </source>
</evidence>
<keyword evidence="1" id="KW-0472">Membrane</keyword>
<dbReference type="STRING" id="62062.ENSHHUP00000028841"/>
<proteinExistence type="predicted"/>
<keyword evidence="1" id="KW-1133">Transmembrane helix</keyword>
<dbReference type="Proteomes" id="UP000314982">
    <property type="component" value="Unassembled WGS sequence"/>
</dbReference>
<protein>
    <submittedName>
        <fullName evidence="2">Uncharacterized protein</fullName>
    </submittedName>
</protein>
<sequence length="91" mass="10628">SPRDHYQSPHREDWGRENFSKQRLLSAHFPFLPPENNLTLTFEIKLKMLYVLCVCACVFICVCCLDRRRVGVELEDSSVGVPILQFHTYTL</sequence>
<keyword evidence="1" id="KW-0812">Transmembrane</keyword>
<accession>A0A4W5LRI2</accession>
<dbReference type="GeneTree" id="ENSGT00940000178328"/>
<dbReference type="Ensembl" id="ENSHHUT00000030039.1">
    <property type="protein sequence ID" value="ENSHHUP00000028841.1"/>
    <property type="gene ID" value="ENSHHUG00000018392.1"/>
</dbReference>
<keyword evidence="3" id="KW-1185">Reference proteome</keyword>
<name>A0A4W5LRI2_9TELE</name>
<organism evidence="2 3">
    <name type="scientific">Hucho hucho</name>
    <name type="common">huchen</name>
    <dbReference type="NCBI Taxonomy" id="62062"/>
    <lineage>
        <taxon>Eukaryota</taxon>
        <taxon>Metazoa</taxon>
        <taxon>Chordata</taxon>
        <taxon>Craniata</taxon>
        <taxon>Vertebrata</taxon>
        <taxon>Euteleostomi</taxon>
        <taxon>Actinopterygii</taxon>
        <taxon>Neopterygii</taxon>
        <taxon>Teleostei</taxon>
        <taxon>Protacanthopterygii</taxon>
        <taxon>Salmoniformes</taxon>
        <taxon>Salmonidae</taxon>
        <taxon>Salmoninae</taxon>
        <taxon>Hucho</taxon>
    </lineage>
</organism>
<evidence type="ECO:0000313" key="2">
    <source>
        <dbReference type="Ensembl" id="ENSHHUP00000028841.1"/>
    </source>
</evidence>
<feature type="transmembrane region" description="Helical" evidence="1">
    <location>
        <begin position="48"/>
        <end position="65"/>
    </location>
</feature>
<reference evidence="2" key="3">
    <citation type="submission" date="2025-09" db="UniProtKB">
        <authorList>
            <consortium name="Ensembl"/>
        </authorList>
    </citation>
    <scope>IDENTIFICATION</scope>
</reference>
<dbReference type="AlphaFoldDB" id="A0A4W5LRI2"/>
<evidence type="ECO:0000256" key="1">
    <source>
        <dbReference type="SAM" id="Phobius"/>
    </source>
</evidence>